<dbReference type="InterPro" id="IPR015422">
    <property type="entry name" value="PyrdxlP-dep_Trfase_small"/>
</dbReference>
<dbReference type="InterPro" id="IPR015424">
    <property type="entry name" value="PyrdxlP-dep_Trfase"/>
</dbReference>
<dbReference type="GO" id="GO:0030170">
    <property type="term" value="F:pyridoxal phosphate binding"/>
    <property type="evidence" value="ECO:0007669"/>
    <property type="project" value="InterPro"/>
</dbReference>
<name>A0A382LF95_9ZZZZ</name>
<dbReference type="InterPro" id="IPR006233">
    <property type="entry name" value="Cys_b_lyase_bac"/>
</dbReference>
<dbReference type="InterPro" id="IPR015421">
    <property type="entry name" value="PyrdxlP-dep_Trfase_major"/>
</dbReference>
<keyword evidence="4" id="KW-0456">Lyase</keyword>
<protein>
    <recommendedName>
        <fullName evidence="7">Cystathionine beta-lyase</fullName>
    </recommendedName>
</protein>
<comment type="cofactor">
    <cofactor evidence="1">
        <name>pyridoxal 5'-phosphate</name>
        <dbReference type="ChEBI" id="CHEBI:597326"/>
    </cofactor>
</comment>
<reference evidence="6" key="1">
    <citation type="submission" date="2018-05" db="EMBL/GenBank/DDBJ databases">
        <authorList>
            <person name="Lanie J.A."/>
            <person name="Ng W.-L."/>
            <person name="Kazmierczak K.M."/>
            <person name="Andrzejewski T.M."/>
            <person name="Davidsen T.M."/>
            <person name="Wayne K.J."/>
            <person name="Tettelin H."/>
            <person name="Glass J.I."/>
            <person name="Rusch D."/>
            <person name="Podicherti R."/>
            <person name="Tsui H.-C.T."/>
            <person name="Winkler M.E."/>
        </authorList>
    </citation>
    <scope>NUCLEOTIDE SEQUENCE</scope>
</reference>
<dbReference type="PANTHER" id="PTHR43500">
    <property type="entry name" value="CYSTATHIONINE BETA-LYASE-RELATED"/>
    <property type="match status" value="1"/>
</dbReference>
<dbReference type="Pfam" id="PF01053">
    <property type="entry name" value="Cys_Met_Meta_PP"/>
    <property type="match status" value="1"/>
</dbReference>
<dbReference type="Gene3D" id="3.90.1150.10">
    <property type="entry name" value="Aspartate Aminotransferase, domain 1"/>
    <property type="match status" value="1"/>
</dbReference>
<evidence type="ECO:0008006" key="7">
    <source>
        <dbReference type="Google" id="ProtNLM"/>
    </source>
</evidence>
<keyword evidence="3" id="KW-0663">Pyridoxal phosphate</keyword>
<dbReference type="PIRSF" id="PIRSF001434">
    <property type="entry name" value="CGS"/>
    <property type="match status" value="1"/>
</dbReference>
<dbReference type="EMBL" id="UINC01086405">
    <property type="protein sequence ID" value="SVC34833.1"/>
    <property type="molecule type" value="Genomic_DNA"/>
</dbReference>
<organism evidence="6">
    <name type="scientific">marine metagenome</name>
    <dbReference type="NCBI Taxonomy" id="408172"/>
    <lineage>
        <taxon>unclassified sequences</taxon>
        <taxon>metagenomes</taxon>
        <taxon>ecological metagenomes</taxon>
    </lineage>
</organism>
<dbReference type="NCBIfam" id="TIGR01324">
    <property type="entry name" value="cysta_beta_ly_B"/>
    <property type="match status" value="1"/>
</dbReference>
<comment type="similarity">
    <text evidence="2">Belongs to the trans-sulfuration enzymes family.</text>
</comment>
<proteinExistence type="inferred from homology"/>
<evidence type="ECO:0000313" key="6">
    <source>
        <dbReference type="EMBL" id="SVC34833.1"/>
    </source>
</evidence>
<sequence length="386" mass="43982">MKLNTKLTKLGRNPKKQKGFVNPGIYKGSTMIFKSFKDYIKDLNLEDHNKAFYGIHSNPSHKELEESISYLYGSIDTVIAPSGLAAIVIPFLTFLKKDDEVLINDSIYNPTRTLCNEFLKNYGVKIKYFHPTKNIYNFEKKISKKTKLIFLESPGTSTFDIIDIPFITKIAKKKNIVTVLDNTWASPLFCDPIKLGINVIVDAGTKYINGHSDVLIGFVSSDKKTAKQIRTTKNTLGMCPGSEEVYLTLRGLPTFTLRMKEVENNALILAKNLLQHDLVKDVFHPALPHTKNHKIWKRDFTGSSGLFGFTLKKEYSKKMIEKFYNKLKIFRIGYSWGSFESLITFPPLIKRSIENKSKGTLIRIYCGLEDSNDQIKDITNALKILK</sequence>
<evidence type="ECO:0000256" key="1">
    <source>
        <dbReference type="ARBA" id="ARBA00001933"/>
    </source>
</evidence>
<dbReference type="AlphaFoldDB" id="A0A382LF95"/>
<dbReference type="GO" id="GO:0019346">
    <property type="term" value="P:transsulfuration"/>
    <property type="evidence" value="ECO:0007669"/>
    <property type="project" value="InterPro"/>
</dbReference>
<comment type="catalytic activity">
    <reaction evidence="5">
        <text>L,L-cystathionine + H2O = L-homocysteine + pyruvate + NH4(+)</text>
        <dbReference type="Rhea" id="RHEA:13965"/>
        <dbReference type="ChEBI" id="CHEBI:15361"/>
        <dbReference type="ChEBI" id="CHEBI:15377"/>
        <dbReference type="ChEBI" id="CHEBI:28938"/>
        <dbReference type="ChEBI" id="CHEBI:58161"/>
        <dbReference type="ChEBI" id="CHEBI:58199"/>
    </reaction>
</comment>
<accession>A0A382LF95</accession>
<evidence type="ECO:0000256" key="4">
    <source>
        <dbReference type="ARBA" id="ARBA00023239"/>
    </source>
</evidence>
<evidence type="ECO:0000256" key="3">
    <source>
        <dbReference type="ARBA" id="ARBA00022898"/>
    </source>
</evidence>
<gene>
    <name evidence="6" type="ORF">METZ01_LOCUS287687</name>
</gene>
<dbReference type="GO" id="GO:0019450">
    <property type="term" value="P:L-cysteine catabolic process to pyruvate"/>
    <property type="evidence" value="ECO:0007669"/>
    <property type="project" value="TreeGrafter"/>
</dbReference>
<dbReference type="PANTHER" id="PTHR43500:SF1">
    <property type="entry name" value="CYSTATHIONINE BETA-LYASE-RELATED"/>
    <property type="match status" value="1"/>
</dbReference>
<evidence type="ECO:0000256" key="2">
    <source>
        <dbReference type="ARBA" id="ARBA00009077"/>
    </source>
</evidence>
<dbReference type="Gene3D" id="3.40.640.10">
    <property type="entry name" value="Type I PLP-dependent aspartate aminotransferase-like (Major domain)"/>
    <property type="match status" value="1"/>
</dbReference>
<dbReference type="GO" id="GO:0047804">
    <property type="term" value="F:cysteine-S-conjugate beta-lyase activity"/>
    <property type="evidence" value="ECO:0007669"/>
    <property type="project" value="InterPro"/>
</dbReference>
<evidence type="ECO:0000256" key="5">
    <source>
        <dbReference type="ARBA" id="ARBA00047517"/>
    </source>
</evidence>
<dbReference type="FunFam" id="3.40.640.10:FF:000046">
    <property type="entry name" value="Cystathionine gamma-lyase"/>
    <property type="match status" value="1"/>
</dbReference>
<dbReference type="SUPFAM" id="SSF53383">
    <property type="entry name" value="PLP-dependent transferases"/>
    <property type="match status" value="1"/>
</dbReference>
<dbReference type="InterPro" id="IPR000277">
    <property type="entry name" value="Cys/Met-Metab_PyrdxlP-dep_enz"/>
</dbReference>